<organism evidence="1">
    <name type="scientific">Anguilla anguilla</name>
    <name type="common">European freshwater eel</name>
    <name type="synonym">Muraena anguilla</name>
    <dbReference type="NCBI Taxonomy" id="7936"/>
    <lineage>
        <taxon>Eukaryota</taxon>
        <taxon>Metazoa</taxon>
        <taxon>Chordata</taxon>
        <taxon>Craniata</taxon>
        <taxon>Vertebrata</taxon>
        <taxon>Euteleostomi</taxon>
        <taxon>Actinopterygii</taxon>
        <taxon>Neopterygii</taxon>
        <taxon>Teleostei</taxon>
        <taxon>Anguilliformes</taxon>
        <taxon>Anguillidae</taxon>
        <taxon>Anguilla</taxon>
    </lineage>
</organism>
<evidence type="ECO:0000313" key="1">
    <source>
        <dbReference type="EMBL" id="JAH87129.1"/>
    </source>
</evidence>
<name>A0A0E9W9Q3_ANGAN</name>
<dbReference type="AlphaFoldDB" id="A0A0E9W9Q3"/>
<reference evidence="1" key="1">
    <citation type="submission" date="2014-11" db="EMBL/GenBank/DDBJ databases">
        <authorList>
            <person name="Amaro Gonzalez C."/>
        </authorList>
    </citation>
    <scope>NUCLEOTIDE SEQUENCE</scope>
</reference>
<protein>
    <submittedName>
        <fullName evidence="1">Uncharacterized protein</fullName>
    </submittedName>
</protein>
<dbReference type="EMBL" id="GBXM01021448">
    <property type="protein sequence ID" value="JAH87129.1"/>
    <property type="molecule type" value="Transcribed_RNA"/>
</dbReference>
<proteinExistence type="predicted"/>
<accession>A0A0E9W9Q3</accession>
<sequence>MPTVNVQISIPHNCPTACCNHGRKVLFSSCLSKSLSSAMTQSLYNTHGQAVTGQPTPLLGFHMMYWYLQSTTQELHQSYILKIKIKCTSYT</sequence>
<reference evidence="1" key="2">
    <citation type="journal article" date="2015" name="Fish Shellfish Immunol.">
        <title>Early steps in the European eel (Anguilla anguilla)-Vibrio vulnificus interaction in the gills: Role of the RtxA13 toxin.</title>
        <authorList>
            <person name="Callol A."/>
            <person name="Pajuelo D."/>
            <person name="Ebbesson L."/>
            <person name="Teles M."/>
            <person name="MacKenzie S."/>
            <person name="Amaro C."/>
        </authorList>
    </citation>
    <scope>NUCLEOTIDE SEQUENCE</scope>
</reference>